<feature type="transmembrane region" description="Helical" evidence="1">
    <location>
        <begin position="259"/>
        <end position="279"/>
    </location>
</feature>
<feature type="transmembrane region" description="Helical" evidence="1">
    <location>
        <begin position="133"/>
        <end position="154"/>
    </location>
</feature>
<feature type="transmembrane region" description="Helical" evidence="1">
    <location>
        <begin position="291"/>
        <end position="317"/>
    </location>
</feature>
<evidence type="ECO:0000313" key="5">
    <source>
        <dbReference type="Proteomes" id="UP000484547"/>
    </source>
</evidence>
<name>A0A3G9H351_9FIRM</name>
<keyword evidence="1" id="KW-1133">Transmembrane helix</keyword>
<dbReference type="EMBL" id="WNBM01000010">
    <property type="protein sequence ID" value="MTT76625.1"/>
    <property type="molecule type" value="Genomic_DNA"/>
</dbReference>
<gene>
    <name evidence="2" type="ORF">GMD11_10160</name>
    <name evidence="3" type="ORF">GMD18_10150</name>
</gene>
<evidence type="ECO:0000313" key="4">
    <source>
        <dbReference type="Proteomes" id="UP000443070"/>
    </source>
</evidence>
<dbReference type="AlphaFoldDB" id="A0A3G9H351"/>
<evidence type="ECO:0008006" key="6">
    <source>
        <dbReference type="Google" id="ProtNLM"/>
    </source>
</evidence>
<feature type="transmembrane region" description="Helical" evidence="1">
    <location>
        <begin position="220"/>
        <end position="239"/>
    </location>
</feature>
<dbReference type="GeneID" id="49407844"/>
<sequence>MMNGGKRKIELIEYVGLFLVAFSFLMLVVNPGGIGNLFNNMFNHAAPIIIKVYITGSIGIAIIISVTMGRLLERLGFTDALMRIFVPLMKVIGVNAAVAVPSVYNILGDINAAGRIGGPILKKSKATKDEQKIAIATMMQSQSSFAIFVFGLIALNAAKVSVWVVVFLAVFLPVLLTPLLLRLTIWRDTKAVSLEDLPRFTPETGFLPTIFNAAKEGAELLFLLIIPSCAVVFAAIGALDHFGLWTGIQAGINTMLNAFNIHAETGSVSILVGGSLAMAQLKEIAATIAPPLVVGSYILASSGFPLQVIFGQIPAIWSGCTDLTEREAMTAAIIGAVIKVLTAALFATCLQFLYM</sequence>
<feature type="transmembrane region" description="Helical" evidence="1">
    <location>
        <begin position="160"/>
        <end position="181"/>
    </location>
</feature>
<evidence type="ECO:0000313" key="2">
    <source>
        <dbReference type="EMBL" id="MTT76625.1"/>
    </source>
</evidence>
<protein>
    <recommendedName>
        <fullName evidence="6">Nucleoside transporter/FeoB GTPase Gate domain-containing protein</fullName>
    </recommendedName>
</protein>
<reference evidence="4 5" key="1">
    <citation type="journal article" date="2019" name="Nat. Med.">
        <title>A library of human gut bacterial isolates paired with longitudinal multiomics data enables mechanistic microbiome research.</title>
        <authorList>
            <person name="Poyet M."/>
            <person name="Groussin M."/>
            <person name="Gibbons S.M."/>
            <person name="Avila-Pacheco J."/>
            <person name="Jiang X."/>
            <person name="Kearney S.M."/>
            <person name="Perrotta A.R."/>
            <person name="Berdy B."/>
            <person name="Zhao S."/>
            <person name="Lieberman T.D."/>
            <person name="Swanson P.K."/>
            <person name="Smith M."/>
            <person name="Roesemann S."/>
            <person name="Alexander J.E."/>
            <person name="Rich S.A."/>
            <person name="Livny J."/>
            <person name="Vlamakis H."/>
            <person name="Clish C."/>
            <person name="Bullock K."/>
            <person name="Deik A."/>
            <person name="Scott J."/>
            <person name="Pierce K.A."/>
            <person name="Xavier R.J."/>
            <person name="Alm E.J."/>
        </authorList>
    </citation>
    <scope>NUCLEOTIDE SEQUENCE [LARGE SCALE GENOMIC DNA]</scope>
    <source>
        <strain evidence="2 5">BIOML-A13</strain>
        <strain evidence="3 4">BIOML-A3</strain>
    </source>
</reference>
<dbReference type="OrthoDB" id="2676906at2"/>
<keyword evidence="1" id="KW-0812">Transmembrane</keyword>
<dbReference type="RefSeq" id="WP_046431547.1">
    <property type="nucleotide sequence ID" value="NZ_AP019004.1"/>
</dbReference>
<evidence type="ECO:0000313" key="3">
    <source>
        <dbReference type="EMBL" id="MTU04756.1"/>
    </source>
</evidence>
<comment type="caution">
    <text evidence="2">The sequence shown here is derived from an EMBL/GenBank/DDBJ whole genome shotgun (WGS) entry which is preliminary data.</text>
</comment>
<feature type="transmembrane region" description="Helical" evidence="1">
    <location>
        <begin position="12"/>
        <end position="29"/>
    </location>
</feature>
<keyword evidence="4" id="KW-1185">Reference proteome</keyword>
<dbReference type="EMBL" id="WNBW01000011">
    <property type="protein sequence ID" value="MTU04756.1"/>
    <property type="molecule type" value="Genomic_DNA"/>
</dbReference>
<organism evidence="2 5">
    <name type="scientific">Phascolarctobacterium faecium</name>
    <dbReference type="NCBI Taxonomy" id="33025"/>
    <lineage>
        <taxon>Bacteria</taxon>
        <taxon>Bacillati</taxon>
        <taxon>Bacillota</taxon>
        <taxon>Negativicutes</taxon>
        <taxon>Acidaminococcales</taxon>
        <taxon>Acidaminococcaceae</taxon>
        <taxon>Phascolarctobacterium</taxon>
    </lineage>
</organism>
<keyword evidence="1" id="KW-0472">Membrane</keyword>
<evidence type="ECO:0000256" key="1">
    <source>
        <dbReference type="SAM" id="Phobius"/>
    </source>
</evidence>
<feature type="transmembrane region" description="Helical" evidence="1">
    <location>
        <begin position="329"/>
        <end position="354"/>
    </location>
</feature>
<proteinExistence type="predicted"/>
<feature type="transmembrane region" description="Helical" evidence="1">
    <location>
        <begin position="49"/>
        <end position="72"/>
    </location>
</feature>
<dbReference type="Proteomes" id="UP000484547">
    <property type="component" value="Unassembled WGS sequence"/>
</dbReference>
<accession>A0A3G9H351</accession>
<dbReference type="Proteomes" id="UP000443070">
    <property type="component" value="Unassembled WGS sequence"/>
</dbReference>